<dbReference type="Pfam" id="PF00005">
    <property type="entry name" value="ABC_tran"/>
    <property type="match status" value="1"/>
</dbReference>
<dbReference type="InterPro" id="IPR036640">
    <property type="entry name" value="ABC1_TM_sf"/>
</dbReference>
<dbReference type="InterPro" id="IPR005898">
    <property type="entry name" value="Cyc_pep_transpt_SyrD/YojI"/>
</dbReference>
<dbReference type="GO" id="GO:0015833">
    <property type="term" value="P:peptide transport"/>
    <property type="evidence" value="ECO:0007669"/>
    <property type="project" value="InterPro"/>
</dbReference>
<dbReference type="InterPro" id="IPR039421">
    <property type="entry name" value="Type_1_exporter"/>
</dbReference>
<dbReference type="InterPro" id="IPR003593">
    <property type="entry name" value="AAA+_ATPase"/>
</dbReference>
<dbReference type="GO" id="GO:0016887">
    <property type="term" value="F:ATP hydrolysis activity"/>
    <property type="evidence" value="ECO:0007669"/>
    <property type="project" value="InterPro"/>
</dbReference>
<keyword evidence="2" id="KW-1003">Cell membrane</keyword>
<dbReference type="GO" id="GO:0005524">
    <property type="term" value="F:ATP binding"/>
    <property type="evidence" value="ECO:0007669"/>
    <property type="project" value="UniProtKB-KW"/>
</dbReference>
<comment type="caution">
    <text evidence="11">The sequence shown here is derived from an EMBL/GenBank/DDBJ whole genome shotgun (WGS) entry which is preliminary data.</text>
</comment>
<evidence type="ECO:0000313" key="12">
    <source>
        <dbReference type="Proteomes" id="UP000214603"/>
    </source>
</evidence>
<evidence type="ECO:0000313" key="11">
    <source>
        <dbReference type="EMBL" id="OWT61942.1"/>
    </source>
</evidence>
<dbReference type="InterPro" id="IPR003439">
    <property type="entry name" value="ABC_transporter-like_ATP-bd"/>
</dbReference>
<organism evidence="11 12">
    <name type="scientific">Candidimonas nitroreducens</name>
    <dbReference type="NCBI Taxonomy" id="683354"/>
    <lineage>
        <taxon>Bacteria</taxon>
        <taxon>Pseudomonadati</taxon>
        <taxon>Pseudomonadota</taxon>
        <taxon>Betaproteobacteria</taxon>
        <taxon>Burkholderiales</taxon>
        <taxon>Alcaligenaceae</taxon>
        <taxon>Candidimonas</taxon>
    </lineage>
</organism>
<dbReference type="PROSITE" id="PS50929">
    <property type="entry name" value="ABC_TM1F"/>
    <property type="match status" value="1"/>
</dbReference>
<evidence type="ECO:0000256" key="8">
    <source>
        <dbReference type="SAM" id="Phobius"/>
    </source>
</evidence>
<dbReference type="GO" id="GO:0034040">
    <property type="term" value="F:ATPase-coupled lipid transmembrane transporter activity"/>
    <property type="evidence" value="ECO:0007669"/>
    <property type="project" value="TreeGrafter"/>
</dbReference>
<evidence type="ECO:0000259" key="10">
    <source>
        <dbReference type="PROSITE" id="PS50929"/>
    </source>
</evidence>
<dbReference type="NCBIfam" id="TIGR01194">
    <property type="entry name" value="cyc_pep_trnsptr"/>
    <property type="match status" value="1"/>
</dbReference>
<dbReference type="GO" id="GO:0140359">
    <property type="term" value="F:ABC-type transporter activity"/>
    <property type="evidence" value="ECO:0007669"/>
    <property type="project" value="InterPro"/>
</dbReference>
<feature type="transmembrane region" description="Helical" evidence="8">
    <location>
        <begin position="144"/>
        <end position="165"/>
    </location>
</feature>
<dbReference type="SMART" id="SM00382">
    <property type="entry name" value="AAA"/>
    <property type="match status" value="1"/>
</dbReference>
<protein>
    <submittedName>
        <fullName evidence="11">Cyclic peptide transporter</fullName>
    </submittedName>
</protein>
<reference evidence="12" key="1">
    <citation type="submission" date="2017-06" db="EMBL/GenBank/DDBJ databases">
        <title>Herbaspirillum phytohormonus sp. nov., isolated from the root nodule of Robinia pseudoacacia in lead-zinc mine.</title>
        <authorList>
            <person name="Fan M."/>
            <person name="Lin Y."/>
        </authorList>
    </citation>
    <scope>NUCLEOTIDE SEQUENCE [LARGE SCALE GENOMIC DNA]</scope>
    <source>
        <strain evidence="12">SC-089</strain>
    </source>
</reference>
<keyword evidence="7 8" id="KW-0472">Membrane</keyword>
<dbReference type="PROSITE" id="PS50893">
    <property type="entry name" value="ABC_TRANSPORTER_2"/>
    <property type="match status" value="1"/>
</dbReference>
<dbReference type="CDD" id="cd03228">
    <property type="entry name" value="ABCC_MRP_Like"/>
    <property type="match status" value="1"/>
</dbReference>
<dbReference type="PANTHER" id="PTHR24221">
    <property type="entry name" value="ATP-BINDING CASSETTE SUB-FAMILY B"/>
    <property type="match status" value="1"/>
</dbReference>
<evidence type="ECO:0000256" key="6">
    <source>
        <dbReference type="ARBA" id="ARBA00022989"/>
    </source>
</evidence>
<keyword evidence="3 8" id="KW-0812">Transmembrane</keyword>
<evidence type="ECO:0000259" key="9">
    <source>
        <dbReference type="PROSITE" id="PS50893"/>
    </source>
</evidence>
<evidence type="ECO:0000256" key="7">
    <source>
        <dbReference type="ARBA" id="ARBA00023136"/>
    </source>
</evidence>
<keyword evidence="6 8" id="KW-1133">Transmembrane helix</keyword>
<comment type="subcellular location">
    <subcellularLocation>
        <location evidence="1">Cell membrane</location>
        <topology evidence="1">Multi-pass membrane protein</topology>
    </subcellularLocation>
</comment>
<dbReference type="OrthoDB" id="9760776at2"/>
<dbReference type="AlphaFoldDB" id="A0A225MLU6"/>
<evidence type="ECO:0000256" key="1">
    <source>
        <dbReference type="ARBA" id="ARBA00004651"/>
    </source>
</evidence>
<dbReference type="PANTHER" id="PTHR24221:SF654">
    <property type="entry name" value="ATP-BINDING CASSETTE SUB-FAMILY B MEMBER 6"/>
    <property type="match status" value="1"/>
</dbReference>
<dbReference type="Gene3D" id="3.40.50.300">
    <property type="entry name" value="P-loop containing nucleotide triphosphate hydrolases"/>
    <property type="match status" value="1"/>
</dbReference>
<dbReference type="GO" id="GO:0005886">
    <property type="term" value="C:plasma membrane"/>
    <property type="evidence" value="ECO:0007669"/>
    <property type="project" value="UniProtKB-SubCell"/>
</dbReference>
<feature type="transmembrane region" description="Helical" evidence="8">
    <location>
        <begin position="254"/>
        <end position="277"/>
    </location>
</feature>
<dbReference type="Gene3D" id="1.20.1560.10">
    <property type="entry name" value="ABC transporter type 1, transmembrane domain"/>
    <property type="match status" value="1"/>
</dbReference>
<proteinExistence type="predicted"/>
<feature type="transmembrane region" description="Helical" evidence="8">
    <location>
        <begin position="63"/>
        <end position="86"/>
    </location>
</feature>
<feature type="domain" description="ABC transmembrane type-1" evidence="10">
    <location>
        <begin position="37"/>
        <end position="313"/>
    </location>
</feature>
<dbReference type="Pfam" id="PF00664">
    <property type="entry name" value="ABC_membrane"/>
    <property type="match status" value="1"/>
</dbReference>
<accession>A0A225MLU6</accession>
<feature type="domain" description="ABC transporter" evidence="9">
    <location>
        <begin position="351"/>
        <end position="571"/>
    </location>
</feature>
<dbReference type="EMBL" id="NJIH01000004">
    <property type="protein sequence ID" value="OWT61942.1"/>
    <property type="molecule type" value="Genomic_DNA"/>
</dbReference>
<sequence length="573" mass="63096">MAIVENEVSVSDTQARGPAQTSLLREITSLLRPFWKVALLATAMGAASGLSTVWLLATVNRALHAGTGVSAVLLLSFAALCVVTIAGEIISDLGNGYVGQSVVARLRQDLTQKILSAPIEEIERFRVHRITTVMNQDIDIISTFTFGFSSLAIALAITIGCFAYLTVLSPAMSLIAVAAIALGSWAHAAARLRGRRGFEAAREAQDELQRQYRAITEGAKELRIDRRRRRRIRDTQLAVTIERIRSLRVRAMRIFMSANAFGSALFFVVIGLVLALHGTLSASEPVVSGFVIVLLYVKGPLAQLISALPLLGQAQVAVRRVAELSRRFSNSEANLFVDTEPGPETARPCMISMRRVAYSYPADEGASRFTLGPVDLDIRPGEMLFLVGENGSGKTTLIKLLLGLYEPRDGLILWDGVPVVADTRDDYRQMFSTVFSDYYLFDDIVLRPEQAAEAAGYLERLELGHKVVVQDGRFSTVDLSTGQRKRLALVHAYLDRRPILVFDEWAADQDPAFRRIFYTEILPGLKREGRTLVVISHDDRYFHVADRVVHMSDGRIRAIDTVAAEPRAARAAG</sequence>
<dbReference type="GO" id="GO:1904680">
    <property type="term" value="F:peptide transmembrane transporter activity"/>
    <property type="evidence" value="ECO:0007669"/>
    <property type="project" value="InterPro"/>
</dbReference>
<keyword evidence="12" id="KW-1185">Reference proteome</keyword>
<dbReference type="SUPFAM" id="SSF90123">
    <property type="entry name" value="ABC transporter transmembrane region"/>
    <property type="match status" value="1"/>
</dbReference>
<evidence type="ECO:0000256" key="3">
    <source>
        <dbReference type="ARBA" id="ARBA00022692"/>
    </source>
</evidence>
<dbReference type="SUPFAM" id="SSF52540">
    <property type="entry name" value="P-loop containing nucleoside triphosphate hydrolases"/>
    <property type="match status" value="1"/>
</dbReference>
<dbReference type="Proteomes" id="UP000214603">
    <property type="component" value="Unassembled WGS sequence"/>
</dbReference>
<feature type="transmembrane region" description="Helical" evidence="8">
    <location>
        <begin position="289"/>
        <end position="311"/>
    </location>
</feature>
<feature type="transmembrane region" description="Helical" evidence="8">
    <location>
        <begin position="171"/>
        <end position="190"/>
    </location>
</feature>
<feature type="transmembrane region" description="Helical" evidence="8">
    <location>
        <begin position="34"/>
        <end position="57"/>
    </location>
</feature>
<keyword evidence="5" id="KW-0067">ATP-binding</keyword>
<dbReference type="InterPro" id="IPR027417">
    <property type="entry name" value="P-loop_NTPase"/>
</dbReference>
<keyword evidence="4" id="KW-0547">Nucleotide-binding</keyword>
<dbReference type="InterPro" id="IPR011527">
    <property type="entry name" value="ABC1_TM_dom"/>
</dbReference>
<evidence type="ECO:0000256" key="5">
    <source>
        <dbReference type="ARBA" id="ARBA00022840"/>
    </source>
</evidence>
<evidence type="ECO:0000256" key="4">
    <source>
        <dbReference type="ARBA" id="ARBA00022741"/>
    </source>
</evidence>
<gene>
    <name evidence="11" type="ORF">CEY11_08975</name>
</gene>
<evidence type="ECO:0000256" key="2">
    <source>
        <dbReference type="ARBA" id="ARBA00022475"/>
    </source>
</evidence>
<name>A0A225MLU6_9BURK</name>